<dbReference type="PANTHER" id="PTHR47966">
    <property type="entry name" value="BETA-SITE APP-CLEAVING ENZYME, ISOFORM A-RELATED"/>
    <property type="match status" value="1"/>
</dbReference>
<evidence type="ECO:0000313" key="6">
    <source>
        <dbReference type="EMBL" id="CAE4653964.1"/>
    </source>
</evidence>
<dbReference type="GO" id="GO:0006508">
    <property type="term" value="P:proteolysis"/>
    <property type="evidence" value="ECO:0007669"/>
    <property type="project" value="InterPro"/>
</dbReference>
<dbReference type="InterPro" id="IPR001461">
    <property type="entry name" value="Aspartic_peptidase_A1"/>
</dbReference>
<feature type="disulfide bond" evidence="2">
    <location>
        <begin position="127"/>
        <end position="132"/>
    </location>
</feature>
<dbReference type="Gene3D" id="2.40.70.10">
    <property type="entry name" value="Acid Proteases"/>
    <property type="match status" value="2"/>
</dbReference>
<evidence type="ECO:0000259" key="5">
    <source>
        <dbReference type="PROSITE" id="PS51767"/>
    </source>
</evidence>
<protein>
    <recommendedName>
        <fullName evidence="5">Peptidase A1 domain-containing protein</fullName>
    </recommendedName>
</protein>
<sequence>MPHKDRRAGRLVLAMAAVSVLSRAAVDPAAPSPAEDEAEAGRGPDLASLLQQPPLPLRDGTAAATAGQRQPRVVGLRRESVPIYRHGKVASFKTSYSGVLSIGTPPQEFRVVFDTGSGNIVLPAIECKSEACLAHRRYNMTASETARPINSDGSVVPENELSEQVTIGFGTGEVTGEFAKDRVCFGLAGQGAEADAAAGAGPAADANGAAPTARTAPGQVGEGPLCVDMHVIVAVEMSAQPFKSFLFDGILGLGLDSLAMSGTFSAFNMLSGGGMLGAPRFGVFLTEGEDGEESEIALGGVDARRLLEPLSWAPVILPDLGYWLVEIVAVRIDGRTLDVCSDGTCRGVVDTGTSHWGVPAPHDTEIAKLLTRPAGDLLDCRLAQAPEVQIELRGYNITLQPANYMRRLPLREGVTVGSAKGVYMPSTETNATLAAPPPDAVTPLSAGAGNSSGGGGGGGANAPANGTEVRRFCRPKMMPVRLPEPLGPKLFILGEPMLHRYYTVYDWASRSVGFGLANNRQNTRDPAALADRRGALPKEVDVLLMQRSMSLTRQAPTALPARGDGEAPEEAALVQVRVKLSVGFRRR</sequence>
<dbReference type="InterPro" id="IPR034164">
    <property type="entry name" value="Pepsin-like_dom"/>
</dbReference>
<comment type="similarity">
    <text evidence="1">Belongs to the peptidase A1 family.</text>
</comment>
<proteinExistence type="inferred from homology"/>
<dbReference type="CDD" id="cd05471">
    <property type="entry name" value="pepsin_like"/>
    <property type="match status" value="1"/>
</dbReference>
<feature type="signal peptide" evidence="4">
    <location>
        <begin position="1"/>
        <end position="24"/>
    </location>
</feature>
<feature type="domain" description="Peptidase A1" evidence="5">
    <location>
        <begin position="96"/>
        <end position="515"/>
    </location>
</feature>
<dbReference type="InterPro" id="IPR033121">
    <property type="entry name" value="PEPTIDASE_A1"/>
</dbReference>
<evidence type="ECO:0000256" key="4">
    <source>
        <dbReference type="SAM" id="SignalP"/>
    </source>
</evidence>
<feature type="region of interest" description="Disordered" evidence="3">
    <location>
        <begin position="199"/>
        <end position="219"/>
    </location>
</feature>
<dbReference type="SUPFAM" id="SSF50630">
    <property type="entry name" value="Acid proteases"/>
    <property type="match status" value="1"/>
</dbReference>
<organism evidence="6">
    <name type="scientific">Alexandrium monilatum</name>
    <dbReference type="NCBI Taxonomy" id="311494"/>
    <lineage>
        <taxon>Eukaryota</taxon>
        <taxon>Sar</taxon>
        <taxon>Alveolata</taxon>
        <taxon>Dinophyceae</taxon>
        <taxon>Gonyaulacales</taxon>
        <taxon>Pyrocystaceae</taxon>
        <taxon>Alexandrium</taxon>
    </lineage>
</organism>
<dbReference type="GO" id="GO:0004190">
    <property type="term" value="F:aspartic-type endopeptidase activity"/>
    <property type="evidence" value="ECO:0007669"/>
    <property type="project" value="InterPro"/>
</dbReference>
<dbReference type="InterPro" id="IPR021109">
    <property type="entry name" value="Peptidase_aspartic_dom_sf"/>
</dbReference>
<feature type="compositionally biased region" description="Low complexity" evidence="3">
    <location>
        <begin position="199"/>
        <end position="218"/>
    </location>
</feature>
<keyword evidence="2" id="KW-1015">Disulfide bond</keyword>
<reference evidence="6" key="1">
    <citation type="submission" date="2021-01" db="EMBL/GenBank/DDBJ databases">
        <authorList>
            <person name="Corre E."/>
            <person name="Pelletier E."/>
            <person name="Niang G."/>
            <person name="Scheremetjew M."/>
            <person name="Finn R."/>
            <person name="Kale V."/>
            <person name="Holt S."/>
            <person name="Cochrane G."/>
            <person name="Meng A."/>
            <person name="Brown T."/>
            <person name="Cohen L."/>
        </authorList>
    </citation>
    <scope>NUCLEOTIDE SEQUENCE</scope>
    <source>
        <strain evidence="6">CCMP3105</strain>
    </source>
</reference>
<dbReference type="PROSITE" id="PS51767">
    <property type="entry name" value="PEPTIDASE_A1"/>
    <property type="match status" value="1"/>
</dbReference>
<feature type="region of interest" description="Disordered" evidence="3">
    <location>
        <begin position="28"/>
        <end position="71"/>
    </location>
</feature>
<gene>
    <name evidence="6" type="ORF">AMON00008_LOCUS55147</name>
</gene>
<evidence type="ECO:0000256" key="3">
    <source>
        <dbReference type="SAM" id="MobiDB-lite"/>
    </source>
</evidence>
<feature type="compositionally biased region" description="Gly residues" evidence="3">
    <location>
        <begin position="450"/>
        <end position="460"/>
    </location>
</feature>
<keyword evidence="4" id="KW-0732">Signal</keyword>
<name>A0A7S4SSN2_9DINO</name>
<evidence type="ECO:0000256" key="2">
    <source>
        <dbReference type="PIRSR" id="PIRSR601461-2"/>
    </source>
</evidence>
<dbReference type="PRINTS" id="PR00792">
    <property type="entry name" value="PEPSIN"/>
</dbReference>
<dbReference type="Pfam" id="PF00026">
    <property type="entry name" value="Asp"/>
    <property type="match status" value="2"/>
</dbReference>
<accession>A0A7S4SSN2</accession>
<feature type="region of interest" description="Disordered" evidence="3">
    <location>
        <begin position="430"/>
        <end position="465"/>
    </location>
</feature>
<dbReference type="EMBL" id="HBNR01077477">
    <property type="protein sequence ID" value="CAE4653964.1"/>
    <property type="molecule type" value="Transcribed_RNA"/>
</dbReference>
<dbReference type="AlphaFoldDB" id="A0A7S4SSN2"/>
<evidence type="ECO:0000256" key="1">
    <source>
        <dbReference type="ARBA" id="ARBA00007447"/>
    </source>
</evidence>
<feature type="chain" id="PRO_5031461593" description="Peptidase A1 domain-containing protein" evidence="4">
    <location>
        <begin position="25"/>
        <end position="587"/>
    </location>
</feature>